<evidence type="ECO:0000259" key="3">
    <source>
        <dbReference type="PROSITE" id="PS50144"/>
    </source>
</evidence>
<protein>
    <submittedName>
        <fullName evidence="4">TNF receptor-associated factor 6</fullName>
    </submittedName>
</protein>
<dbReference type="InterPro" id="IPR008974">
    <property type="entry name" value="TRAF-like"/>
</dbReference>
<proteinExistence type="predicted"/>
<feature type="compositionally biased region" description="Polar residues" evidence="1">
    <location>
        <begin position="148"/>
        <end position="161"/>
    </location>
</feature>
<reference evidence="4 5" key="1">
    <citation type="submission" date="2022-05" db="EMBL/GenBank/DDBJ databases">
        <title>A multi-omics perspective on studying reproductive biology in Daphnia sinensis.</title>
        <authorList>
            <person name="Jia J."/>
        </authorList>
    </citation>
    <scope>NUCLEOTIDE SEQUENCE [LARGE SCALE GENOMIC DNA]</scope>
    <source>
        <strain evidence="4 5">WSL</strain>
    </source>
</reference>
<organism evidence="4 5">
    <name type="scientific">Daphnia sinensis</name>
    <dbReference type="NCBI Taxonomy" id="1820382"/>
    <lineage>
        <taxon>Eukaryota</taxon>
        <taxon>Metazoa</taxon>
        <taxon>Ecdysozoa</taxon>
        <taxon>Arthropoda</taxon>
        <taxon>Crustacea</taxon>
        <taxon>Branchiopoda</taxon>
        <taxon>Diplostraca</taxon>
        <taxon>Cladocera</taxon>
        <taxon>Anomopoda</taxon>
        <taxon>Daphniidae</taxon>
        <taxon>Daphnia</taxon>
        <taxon>Daphnia similis group</taxon>
    </lineage>
</organism>
<dbReference type="Proteomes" id="UP000820818">
    <property type="component" value="Linkage Group LG5"/>
</dbReference>
<keyword evidence="5" id="KW-1185">Reference proteome</keyword>
<dbReference type="Gene3D" id="2.60.210.10">
    <property type="entry name" value="Apoptosis, Tumor Necrosis Factor Receptor Associated Protein 2, Chain A"/>
    <property type="match status" value="1"/>
</dbReference>
<accession>A0AAD5PWZ7</accession>
<gene>
    <name evidence="4" type="ORF">GHT06_015202</name>
</gene>
<dbReference type="AlphaFoldDB" id="A0AAD5PWZ7"/>
<dbReference type="PROSITE" id="PS50144">
    <property type="entry name" value="MATH"/>
    <property type="match status" value="1"/>
</dbReference>
<dbReference type="InterPro" id="IPR002083">
    <property type="entry name" value="MATH/TRAF_dom"/>
</dbReference>
<feature type="signal peptide" evidence="2">
    <location>
        <begin position="1"/>
        <end position="25"/>
    </location>
</feature>
<keyword evidence="2" id="KW-0732">Signal</keyword>
<feature type="region of interest" description="Disordered" evidence="1">
    <location>
        <begin position="148"/>
        <end position="175"/>
    </location>
</feature>
<feature type="chain" id="PRO_5042014456" evidence="2">
    <location>
        <begin position="26"/>
        <end position="371"/>
    </location>
</feature>
<dbReference type="SUPFAM" id="SSF49599">
    <property type="entry name" value="TRAF domain-like"/>
    <property type="match status" value="1"/>
</dbReference>
<evidence type="ECO:0000313" key="5">
    <source>
        <dbReference type="Proteomes" id="UP000820818"/>
    </source>
</evidence>
<dbReference type="Pfam" id="PF21355">
    <property type="entry name" value="TRAF-mep_MATH"/>
    <property type="match status" value="1"/>
</dbReference>
<dbReference type="InterPro" id="IPR049342">
    <property type="entry name" value="TRAF1-6_MATH_dom"/>
</dbReference>
<name>A0AAD5PWZ7_9CRUS</name>
<evidence type="ECO:0000256" key="2">
    <source>
        <dbReference type="SAM" id="SignalP"/>
    </source>
</evidence>
<dbReference type="EMBL" id="WJBH02000005">
    <property type="protein sequence ID" value="KAI9558420.1"/>
    <property type="molecule type" value="Genomic_DNA"/>
</dbReference>
<evidence type="ECO:0000256" key="1">
    <source>
        <dbReference type="SAM" id="MobiDB-lite"/>
    </source>
</evidence>
<feature type="domain" description="MATH" evidence="3">
    <location>
        <begin position="226"/>
        <end position="368"/>
    </location>
</feature>
<keyword evidence="4" id="KW-0675">Receptor</keyword>
<evidence type="ECO:0000313" key="4">
    <source>
        <dbReference type="EMBL" id="KAI9558420.1"/>
    </source>
</evidence>
<sequence length="371" mass="42029">MIQIFRASFYAYLLKSLLTFSVALGNTPHLGHLRTQQDDVKFSSDGDFQQSSANCRISSKELLAAAESTARSILQGICNPREIEDRLHNIESQMADQLNVIKTMILNIEDKLAQQDSQYRRANRKLHGVVAELSESVQACTNLQFSAGNSNDVESSHATPTNHEKQGPASSSLYSSPIKNTGNGLFLNGGVKSTGADPDEEDVLNPRQDEIDRFNSSIHIEGGKRVFSYFWKVTDMEYKLKSWGPRRSLRSPSFYIFEYGYMMYMRLFPRQNGQNVYTHVGLTKGDYDEALEWPFILKHRVSILDQASPPFQDIVSRVWDPKVLCSGWNWKRPVTGDNHECVGLGFPTEDLRGQNFLREDSVLIKLTVFLD</sequence>
<comment type="caution">
    <text evidence="4">The sequence shown here is derived from an EMBL/GenBank/DDBJ whole genome shotgun (WGS) entry which is preliminary data.</text>
</comment>